<reference evidence="8 9" key="1">
    <citation type="submission" date="2017-06" db="EMBL/GenBank/DDBJ databases">
        <authorList>
            <person name="Kim H.J."/>
            <person name="Triplett B.A."/>
        </authorList>
    </citation>
    <scope>NUCLEOTIDE SEQUENCE [LARGE SCALE GENOMIC DNA]</scope>
    <source>
        <strain evidence="8 9">DSM 8800</strain>
    </source>
</reference>
<evidence type="ECO:0000256" key="3">
    <source>
        <dbReference type="ARBA" id="ARBA00022692"/>
    </source>
</evidence>
<dbReference type="AlphaFoldDB" id="A0A238WGA6"/>
<comment type="subcellular location">
    <subcellularLocation>
        <location evidence="1">Cell membrane</location>
        <topology evidence="1">Multi-pass membrane protein</topology>
    </subcellularLocation>
</comment>
<evidence type="ECO:0000256" key="6">
    <source>
        <dbReference type="SAM" id="MobiDB-lite"/>
    </source>
</evidence>
<dbReference type="Proteomes" id="UP000198397">
    <property type="component" value="Unassembled WGS sequence"/>
</dbReference>
<evidence type="ECO:0000256" key="2">
    <source>
        <dbReference type="ARBA" id="ARBA00022475"/>
    </source>
</evidence>
<dbReference type="InterPro" id="IPR050833">
    <property type="entry name" value="Poly_Biosynth_Transport"/>
</dbReference>
<accession>A0A238WGA6</accession>
<keyword evidence="4 7" id="KW-1133">Transmembrane helix</keyword>
<protein>
    <submittedName>
        <fullName evidence="8">Membrane protein involved in the export of O-antigen and teichoic acid</fullName>
    </submittedName>
</protein>
<proteinExistence type="predicted"/>
<gene>
    <name evidence="8" type="ORF">SAMN06264855_107136</name>
</gene>
<feature type="transmembrane region" description="Helical" evidence="7">
    <location>
        <begin position="255"/>
        <end position="274"/>
    </location>
</feature>
<dbReference type="EMBL" id="FZNQ01000007">
    <property type="protein sequence ID" value="SNR45622.1"/>
    <property type="molecule type" value="Genomic_DNA"/>
</dbReference>
<evidence type="ECO:0000256" key="4">
    <source>
        <dbReference type="ARBA" id="ARBA00022989"/>
    </source>
</evidence>
<dbReference type="GO" id="GO:0005886">
    <property type="term" value="C:plasma membrane"/>
    <property type="evidence" value="ECO:0007669"/>
    <property type="project" value="UniProtKB-SubCell"/>
</dbReference>
<keyword evidence="3 7" id="KW-0812">Transmembrane</keyword>
<feature type="transmembrane region" description="Helical" evidence="7">
    <location>
        <begin position="109"/>
        <end position="129"/>
    </location>
</feature>
<evidence type="ECO:0000256" key="1">
    <source>
        <dbReference type="ARBA" id="ARBA00004651"/>
    </source>
</evidence>
<dbReference type="CDD" id="cd13128">
    <property type="entry name" value="MATE_Wzx_like"/>
    <property type="match status" value="1"/>
</dbReference>
<feature type="transmembrane region" description="Helical" evidence="7">
    <location>
        <begin position="358"/>
        <end position="379"/>
    </location>
</feature>
<name>A0A238WGA6_HALVU</name>
<evidence type="ECO:0000256" key="5">
    <source>
        <dbReference type="ARBA" id="ARBA00023136"/>
    </source>
</evidence>
<evidence type="ECO:0000256" key="7">
    <source>
        <dbReference type="SAM" id="Phobius"/>
    </source>
</evidence>
<keyword evidence="5 7" id="KW-0472">Membrane</keyword>
<feature type="transmembrane region" description="Helical" evidence="7">
    <location>
        <begin position="280"/>
        <end position="299"/>
    </location>
</feature>
<feature type="region of interest" description="Disordered" evidence="6">
    <location>
        <begin position="1"/>
        <end position="104"/>
    </location>
</feature>
<evidence type="ECO:0000313" key="9">
    <source>
        <dbReference type="Proteomes" id="UP000198397"/>
    </source>
</evidence>
<feature type="transmembrane region" description="Helical" evidence="7">
    <location>
        <begin position="135"/>
        <end position="159"/>
    </location>
</feature>
<feature type="transmembrane region" description="Helical" evidence="7">
    <location>
        <begin position="547"/>
        <end position="565"/>
    </location>
</feature>
<feature type="transmembrane region" description="Helical" evidence="7">
    <location>
        <begin position="399"/>
        <end position="421"/>
    </location>
</feature>
<dbReference type="PANTHER" id="PTHR30250:SF11">
    <property type="entry name" value="O-ANTIGEN TRANSPORTER-RELATED"/>
    <property type="match status" value="1"/>
</dbReference>
<feature type="transmembrane region" description="Helical" evidence="7">
    <location>
        <begin position="180"/>
        <end position="202"/>
    </location>
</feature>
<feature type="transmembrane region" description="Helical" evidence="7">
    <location>
        <begin position="427"/>
        <end position="448"/>
    </location>
</feature>
<organism evidence="8 9">
    <name type="scientific">Halorubrum vacuolatum</name>
    <name type="common">Natronobacterium vacuolatum</name>
    <dbReference type="NCBI Taxonomy" id="63740"/>
    <lineage>
        <taxon>Archaea</taxon>
        <taxon>Methanobacteriati</taxon>
        <taxon>Methanobacteriota</taxon>
        <taxon>Stenosarchaea group</taxon>
        <taxon>Halobacteria</taxon>
        <taxon>Halobacteriales</taxon>
        <taxon>Haloferacaceae</taxon>
        <taxon>Halorubrum</taxon>
    </lineage>
</organism>
<keyword evidence="9" id="KW-1185">Reference proteome</keyword>
<sequence>MSAHSSPGVRGDTVSDPPAGEDRTGGNDGDGPDERDTVRADGPSDGTPARDDPAAADGGGNPELDHPSMTEPESALPDDVPTTGDLGAEGRTESLDPSAEETMASQSGITFGGSLISKAFGFLIVALITRLVSPGVYGLFVLATAVLHLMQIFASAGLHRAIDYFVPQYLDADEPGKARAVTLQVFGLLLVTSGTTALALYLSADRLALFFGEPGLATALRYLALALPLLAMFNGLMASYSGLKRLKYRVYVRDVTRPTVRLFATAGLLVATGLGLLGVIGGYLVGLVIAISLGGVILLRQEALRGGQLSLTPFREILWYGLPLALAGVIFVVMGQVDNLIVGFFLESDDVGIYRVGYMLAGNLLIFFSSLAPIFKPLIAEERKNGDAVAQRYRTATRWVLGLSLPVAAILVLGAEVYLSIVFTPQYTVASGVVLALVVGYIASILGGGPDGALLQGLGYSRLVFLNSAILLAGNVFFTALLVPQYGILGAGLGTMAALTLSGAAALMEVYYYRRIHPFSWALGRVVLAWLPALAAGWLVVAIVPDQLLIAVVLPVVVLGVYVAAGRAVGAVTPEDVRIAEAVAPDGIADRIRRAADEE</sequence>
<dbReference type="PANTHER" id="PTHR30250">
    <property type="entry name" value="PST FAMILY PREDICTED COLANIC ACID TRANSPORTER"/>
    <property type="match status" value="1"/>
</dbReference>
<keyword evidence="2" id="KW-1003">Cell membrane</keyword>
<evidence type="ECO:0000313" key="8">
    <source>
        <dbReference type="EMBL" id="SNR45622.1"/>
    </source>
</evidence>
<dbReference type="Pfam" id="PF13440">
    <property type="entry name" value="Polysacc_synt_3"/>
    <property type="match status" value="1"/>
</dbReference>
<feature type="transmembrane region" description="Helical" evidence="7">
    <location>
        <begin position="222"/>
        <end position="243"/>
    </location>
</feature>
<feature type="transmembrane region" description="Helical" evidence="7">
    <location>
        <begin position="488"/>
        <end position="510"/>
    </location>
</feature>
<feature type="transmembrane region" description="Helical" evidence="7">
    <location>
        <begin position="320"/>
        <end position="346"/>
    </location>
</feature>
<feature type="transmembrane region" description="Helical" evidence="7">
    <location>
        <begin position="522"/>
        <end position="541"/>
    </location>
</feature>
<feature type="transmembrane region" description="Helical" evidence="7">
    <location>
        <begin position="460"/>
        <end position="482"/>
    </location>
</feature>